<keyword evidence="7" id="KW-1185">Reference proteome</keyword>
<evidence type="ECO:0000256" key="2">
    <source>
        <dbReference type="ARBA" id="ARBA00022692"/>
    </source>
</evidence>
<dbReference type="EMBL" id="JBHSRS010000018">
    <property type="protein sequence ID" value="MFC6281701.1"/>
    <property type="molecule type" value="Genomic_DNA"/>
</dbReference>
<keyword evidence="2 5" id="KW-0812">Transmembrane</keyword>
<comment type="caution">
    <text evidence="6">The sequence shown here is derived from an EMBL/GenBank/DDBJ whole genome shotgun (WGS) entry which is preliminary data.</text>
</comment>
<sequence>MLSSISKPFESLLRARWLYHVGAVVLTFMFWGSGLSKLMDFNMAKGEMAHFGLNPPALFAVLTIIVQLGGSLLLITGSRFAWLGAGALAVFTLLTIPVAHRFWELQGDMAFLEKMFVFEHITVVGGLILAGIAAELRRKQAP</sequence>
<proteinExistence type="predicted"/>
<evidence type="ECO:0000256" key="1">
    <source>
        <dbReference type="ARBA" id="ARBA00004141"/>
    </source>
</evidence>
<accession>A0ABW1TVQ0</accession>
<gene>
    <name evidence="6" type="ORF">ACFQND_10700</name>
</gene>
<organism evidence="6 7">
    <name type="scientific">Polaromonas aquatica</name>
    <dbReference type="NCBI Taxonomy" id="332657"/>
    <lineage>
        <taxon>Bacteria</taxon>
        <taxon>Pseudomonadati</taxon>
        <taxon>Pseudomonadota</taxon>
        <taxon>Betaproteobacteria</taxon>
        <taxon>Burkholderiales</taxon>
        <taxon>Comamonadaceae</taxon>
        <taxon>Polaromonas</taxon>
    </lineage>
</organism>
<reference evidence="7" key="1">
    <citation type="journal article" date="2019" name="Int. J. Syst. Evol. Microbiol.">
        <title>The Global Catalogue of Microorganisms (GCM) 10K type strain sequencing project: providing services to taxonomists for standard genome sequencing and annotation.</title>
        <authorList>
            <consortium name="The Broad Institute Genomics Platform"/>
            <consortium name="The Broad Institute Genome Sequencing Center for Infectious Disease"/>
            <person name="Wu L."/>
            <person name="Ma J."/>
        </authorList>
    </citation>
    <scope>NUCLEOTIDE SEQUENCE [LARGE SCALE GENOMIC DNA]</scope>
    <source>
        <strain evidence="7">CCUG 39402</strain>
    </source>
</reference>
<feature type="transmembrane region" description="Helical" evidence="5">
    <location>
        <begin position="17"/>
        <end position="36"/>
    </location>
</feature>
<dbReference type="Proteomes" id="UP001596270">
    <property type="component" value="Unassembled WGS sequence"/>
</dbReference>
<name>A0ABW1TVQ0_9BURK</name>
<evidence type="ECO:0000256" key="5">
    <source>
        <dbReference type="SAM" id="Phobius"/>
    </source>
</evidence>
<evidence type="ECO:0000256" key="4">
    <source>
        <dbReference type="ARBA" id="ARBA00023136"/>
    </source>
</evidence>
<keyword evidence="4 5" id="KW-0472">Membrane</keyword>
<feature type="transmembrane region" description="Helical" evidence="5">
    <location>
        <begin position="115"/>
        <end position="136"/>
    </location>
</feature>
<evidence type="ECO:0000313" key="7">
    <source>
        <dbReference type="Proteomes" id="UP001596270"/>
    </source>
</evidence>
<dbReference type="RefSeq" id="WP_371437310.1">
    <property type="nucleotide sequence ID" value="NZ_JBHSRS010000018.1"/>
</dbReference>
<comment type="subcellular location">
    <subcellularLocation>
        <location evidence="1">Membrane</location>
        <topology evidence="1">Multi-pass membrane protein</topology>
    </subcellularLocation>
</comment>
<evidence type="ECO:0000256" key="3">
    <source>
        <dbReference type="ARBA" id="ARBA00022989"/>
    </source>
</evidence>
<feature type="transmembrane region" description="Helical" evidence="5">
    <location>
        <begin position="56"/>
        <end position="75"/>
    </location>
</feature>
<keyword evidence="3 5" id="KW-1133">Transmembrane helix</keyword>
<dbReference type="Pfam" id="PF07681">
    <property type="entry name" value="DoxX"/>
    <property type="match status" value="1"/>
</dbReference>
<evidence type="ECO:0000313" key="6">
    <source>
        <dbReference type="EMBL" id="MFC6281701.1"/>
    </source>
</evidence>
<feature type="transmembrane region" description="Helical" evidence="5">
    <location>
        <begin position="82"/>
        <end position="103"/>
    </location>
</feature>
<protein>
    <submittedName>
        <fullName evidence="6">DoxX family protein</fullName>
    </submittedName>
</protein>
<dbReference type="InterPro" id="IPR032808">
    <property type="entry name" value="DoxX"/>
</dbReference>